<dbReference type="Gene3D" id="3.10.580.10">
    <property type="entry name" value="CBS-domain"/>
    <property type="match status" value="1"/>
</dbReference>
<evidence type="ECO:0000256" key="4">
    <source>
        <dbReference type="ARBA" id="ARBA00022842"/>
    </source>
</evidence>
<evidence type="ECO:0000256" key="7">
    <source>
        <dbReference type="ARBA" id="ARBA00037273"/>
    </source>
</evidence>
<dbReference type="OrthoDB" id="9798188at2"/>
<dbReference type="RefSeq" id="WP_105746963.1">
    <property type="nucleotide sequence ID" value="NZ_PVLQ01000008.1"/>
</dbReference>
<evidence type="ECO:0000256" key="9">
    <source>
        <dbReference type="PROSITE-ProRule" id="PRU00703"/>
    </source>
</evidence>
<keyword evidence="2" id="KW-0813">Transport</keyword>
<evidence type="ECO:0000259" key="10">
    <source>
        <dbReference type="PROSITE" id="PS51371"/>
    </source>
</evidence>
<evidence type="ECO:0000256" key="3">
    <source>
        <dbReference type="ARBA" id="ARBA00022737"/>
    </source>
</evidence>
<dbReference type="InterPro" id="IPR005170">
    <property type="entry name" value="Transptr-assoc_dom"/>
</dbReference>
<dbReference type="GO" id="GO:0050660">
    <property type="term" value="F:flavin adenine dinucleotide binding"/>
    <property type="evidence" value="ECO:0007669"/>
    <property type="project" value="InterPro"/>
</dbReference>
<gene>
    <name evidence="11" type="ORF">C6P64_02285</name>
</gene>
<dbReference type="FunFam" id="3.10.580.10:FF:000002">
    <property type="entry name" value="Magnesium/cobalt efflux protein CorC"/>
    <property type="match status" value="1"/>
</dbReference>
<evidence type="ECO:0000256" key="1">
    <source>
        <dbReference type="ARBA" id="ARBA00006337"/>
    </source>
</evidence>
<comment type="function">
    <text evidence="7">Plays a role in the transport of magnesium and cobalt ions.</text>
</comment>
<dbReference type="InterPro" id="IPR036318">
    <property type="entry name" value="FAD-bd_PCMH-like_sf"/>
</dbReference>
<dbReference type="Proteomes" id="UP000238589">
    <property type="component" value="Unassembled WGS sequence"/>
</dbReference>
<dbReference type="CDD" id="cd04590">
    <property type="entry name" value="CBS_pair_CorC_HlyC_assoc"/>
    <property type="match status" value="1"/>
</dbReference>
<dbReference type="PANTHER" id="PTHR22777">
    <property type="entry name" value="HEMOLYSIN-RELATED"/>
    <property type="match status" value="1"/>
</dbReference>
<dbReference type="EMBL" id="PVLQ01000008">
    <property type="protein sequence ID" value="PRD66979.1"/>
    <property type="molecule type" value="Genomic_DNA"/>
</dbReference>
<comment type="similarity">
    <text evidence="1">Belongs to the UPF0053 family.</text>
</comment>
<keyword evidence="3" id="KW-0677">Repeat</keyword>
<evidence type="ECO:0000313" key="11">
    <source>
        <dbReference type="EMBL" id="PRD66979.1"/>
    </source>
</evidence>
<dbReference type="SUPFAM" id="SSF54631">
    <property type="entry name" value="CBS-domain pair"/>
    <property type="match status" value="1"/>
</dbReference>
<comment type="caution">
    <text evidence="11">The sequence shown here is derived from an EMBL/GenBank/DDBJ whole genome shotgun (WGS) entry which is preliminary data.</text>
</comment>
<dbReference type="SMART" id="SM00116">
    <property type="entry name" value="CBS"/>
    <property type="match status" value="2"/>
</dbReference>
<dbReference type="Pfam" id="PF03471">
    <property type="entry name" value="CorC_HlyC"/>
    <property type="match status" value="1"/>
</dbReference>
<evidence type="ECO:0000256" key="6">
    <source>
        <dbReference type="ARBA" id="ARBA00023285"/>
    </source>
</evidence>
<feature type="domain" description="CBS" evidence="10">
    <location>
        <begin position="70"/>
        <end position="136"/>
    </location>
</feature>
<evidence type="ECO:0000313" key="12">
    <source>
        <dbReference type="Proteomes" id="UP000238589"/>
    </source>
</evidence>
<dbReference type="Pfam" id="PF21917">
    <property type="entry name" value="NMB0537_N"/>
    <property type="match status" value="1"/>
</dbReference>
<name>A0A2S9K932_9BURK</name>
<keyword evidence="4" id="KW-0460">Magnesium</keyword>
<proteinExistence type="inferred from homology"/>
<dbReference type="PANTHER" id="PTHR22777:SF27">
    <property type="entry name" value="MAGNESIUM AND COBALT EFFLUX PROTEIN CORC"/>
    <property type="match status" value="1"/>
</dbReference>
<dbReference type="AlphaFoldDB" id="A0A2S9K932"/>
<evidence type="ECO:0000256" key="8">
    <source>
        <dbReference type="ARBA" id="ARBA00040729"/>
    </source>
</evidence>
<dbReference type="GO" id="GO:0005886">
    <property type="term" value="C:plasma membrane"/>
    <property type="evidence" value="ECO:0007669"/>
    <property type="project" value="TreeGrafter"/>
</dbReference>
<keyword evidence="6" id="KW-0170">Cobalt</keyword>
<dbReference type="InterPro" id="IPR000644">
    <property type="entry name" value="CBS_dom"/>
</dbReference>
<dbReference type="SMART" id="SM01091">
    <property type="entry name" value="CorC_HlyC"/>
    <property type="match status" value="1"/>
</dbReference>
<protein>
    <recommendedName>
        <fullName evidence="8">Magnesium and cobalt efflux protein CorC</fullName>
    </recommendedName>
</protein>
<evidence type="ECO:0000256" key="5">
    <source>
        <dbReference type="ARBA" id="ARBA00023122"/>
    </source>
</evidence>
<accession>A0A2S9K932</accession>
<feature type="domain" description="CBS" evidence="10">
    <location>
        <begin position="139"/>
        <end position="196"/>
    </location>
</feature>
<organism evidence="11 12">
    <name type="scientific">Malikia granosa</name>
    <dbReference type="NCBI Taxonomy" id="263067"/>
    <lineage>
        <taxon>Bacteria</taxon>
        <taxon>Pseudomonadati</taxon>
        <taxon>Pseudomonadota</taxon>
        <taxon>Betaproteobacteria</taxon>
        <taxon>Burkholderiales</taxon>
        <taxon>Comamonadaceae</taxon>
        <taxon>Malikia</taxon>
    </lineage>
</organism>
<sequence length="288" mass="32180">MADPHPSPAPQRGVRHEDKRGFLQKLAEFIHPGPDSKDELIETLAEAEDNDIIDAESRVMLEGVIRIADMTAGDVMVAAPRMDALDIQSPYEELLRQVIETAHSRFPVYEGERENIIGILLTKDLLKLQRAPELNLRALLRPVTFVPESKGLNDLLRDFRANRNHLAIVIDEFGRVAGLVTIEDVLEQIVGEIEDEFDVEEDEGDIFALADGTWRVSGDTPVERVVESFGITLDDEGFDTIGGLVSHAMGRVPRRGERHALEGLDFMVQHSKGGAVKWFKVTRLPHQP</sequence>
<keyword evidence="12" id="KW-1185">Reference proteome</keyword>
<dbReference type="SUPFAM" id="SSF56176">
    <property type="entry name" value="FAD-binding/transporter-associated domain-like"/>
    <property type="match status" value="1"/>
</dbReference>
<reference evidence="11 12" key="1">
    <citation type="submission" date="2018-03" db="EMBL/GenBank/DDBJ databases">
        <title>Comparative genomics illustrates the genes involved in a hyperalkaliphilic mechanisms of Serpentinomonas isolated from highly-alkaline calcium-rich serpentinized springs.</title>
        <authorList>
            <person name="Suzuki S."/>
            <person name="Ishii S."/>
            <person name="Walworth N."/>
            <person name="Bird L."/>
            <person name="Kuenen J.G."/>
            <person name="Nealson K.H."/>
        </authorList>
    </citation>
    <scope>NUCLEOTIDE SEQUENCE [LARGE SCALE GENOMIC DNA]</scope>
    <source>
        <strain evidence="11 12">P1</strain>
    </source>
</reference>
<dbReference type="InterPro" id="IPR044751">
    <property type="entry name" value="Ion_transp-like_CBS"/>
</dbReference>
<dbReference type="InterPro" id="IPR054115">
    <property type="entry name" value="CorC_N"/>
</dbReference>
<dbReference type="InterPro" id="IPR046342">
    <property type="entry name" value="CBS_dom_sf"/>
</dbReference>
<dbReference type="Pfam" id="PF00571">
    <property type="entry name" value="CBS"/>
    <property type="match status" value="2"/>
</dbReference>
<dbReference type="PROSITE" id="PS51371">
    <property type="entry name" value="CBS"/>
    <property type="match status" value="2"/>
</dbReference>
<dbReference type="InterPro" id="IPR016169">
    <property type="entry name" value="FAD-bd_PCMH_sub2"/>
</dbReference>
<evidence type="ECO:0000256" key="2">
    <source>
        <dbReference type="ARBA" id="ARBA00022448"/>
    </source>
</evidence>
<keyword evidence="5 9" id="KW-0129">CBS domain</keyword>
<dbReference type="Gene3D" id="3.30.465.10">
    <property type="match status" value="1"/>
</dbReference>